<keyword evidence="1" id="KW-0175">Coiled coil</keyword>
<organism evidence="2 3">
    <name type="scientific">Claviceps africana</name>
    <dbReference type="NCBI Taxonomy" id="83212"/>
    <lineage>
        <taxon>Eukaryota</taxon>
        <taxon>Fungi</taxon>
        <taxon>Dikarya</taxon>
        <taxon>Ascomycota</taxon>
        <taxon>Pezizomycotina</taxon>
        <taxon>Sordariomycetes</taxon>
        <taxon>Hypocreomycetidae</taxon>
        <taxon>Hypocreales</taxon>
        <taxon>Clavicipitaceae</taxon>
        <taxon>Claviceps</taxon>
    </lineage>
</organism>
<proteinExistence type="predicted"/>
<evidence type="ECO:0000313" key="3">
    <source>
        <dbReference type="Proteomes" id="UP000811619"/>
    </source>
</evidence>
<dbReference type="PANTHER" id="PTHR38791">
    <property type="entry name" value="ZN(II)2CYS6 TRANSCRIPTION FACTOR (EUROFUNG)-RELATED-RELATED"/>
    <property type="match status" value="1"/>
</dbReference>
<protein>
    <submittedName>
        <fullName evidence="2">Uncharacterized protein</fullName>
    </submittedName>
</protein>
<dbReference type="AlphaFoldDB" id="A0A8K0NHP6"/>
<keyword evidence="3" id="KW-1185">Reference proteome</keyword>
<dbReference type="InterPro" id="IPR053175">
    <property type="entry name" value="DHMBA_Reg_Transcription_Factor"/>
</dbReference>
<name>A0A8K0NHP6_9HYPO</name>
<feature type="coiled-coil region" evidence="1">
    <location>
        <begin position="196"/>
        <end position="223"/>
    </location>
</feature>
<comment type="caution">
    <text evidence="2">The sequence shown here is derived from an EMBL/GenBank/DDBJ whole genome shotgun (WGS) entry which is preliminary data.</text>
</comment>
<evidence type="ECO:0000313" key="2">
    <source>
        <dbReference type="EMBL" id="KAG5923329.1"/>
    </source>
</evidence>
<dbReference type="Proteomes" id="UP000811619">
    <property type="component" value="Unassembled WGS sequence"/>
</dbReference>
<dbReference type="OrthoDB" id="4491390at2759"/>
<gene>
    <name evidence="2" type="ORF">E4U42_004985</name>
</gene>
<evidence type="ECO:0000256" key="1">
    <source>
        <dbReference type="SAM" id="Coils"/>
    </source>
</evidence>
<accession>A0A8K0NHP6</accession>
<reference evidence="2" key="1">
    <citation type="journal article" date="2020" name="bioRxiv">
        <title>Whole genome comparisons of ergot fungi reveals the divergence and evolution of species within the genus Claviceps are the result of varying mechanisms driving genome evolution and host range expansion.</title>
        <authorList>
            <person name="Wyka S.A."/>
            <person name="Mondo S.J."/>
            <person name="Liu M."/>
            <person name="Dettman J."/>
            <person name="Nalam V."/>
            <person name="Broders K.D."/>
        </authorList>
    </citation>
    <scope>NUCLEOTIDE SEQUENCE</scope>
    <source>
        <strain evidence="2">CCC 489</strain>
    </source>
</reference>
<dbReference type="EMBL" id="SRPY01000454">
    <property type="protein sequence ID" value="KAG5923329.1"/>
    <property type="molecule type" value="Genomic_DNA"/>
</dbReference>
<sequence>MTNTRCPVHVCKESTAETQREIGTYLGKTLSAVNAALKEPKGAFRNDVMVTVWVLASYEVRYSPEALADRRPLCCGYTDSVTDHVHQLLIGSLNQMGPSSPWHLHIRGLRSMLQARGVSQLSTQEQRFAFWPSYNVVQIQALLSNSECPPESETWLSFIKNVDHYGEEHNICVSLYVAKCCRILATASRLLLQHDFAGAEAQYESLVGQLEAAEEQVDEHVARWGPVDYSQAVVAYMHNMYLSASIKSHGYMLHLANFLTHSPGCAVPAKRLRAQRTHCERKVRAAAQDILDSNIARLRSLRALGHRLPRVFFDVLRMVWPLMTVYMSAVTTAEQRARARTALLFIGNEMGVRQAVPTTDESGTLPLEARLPLGLELGGGCDGF</sequence>